<feature type="transmembrane region" description="Helical" evidence="1">
    <location>
        <begin position="21"/>
        <end position="40"/>
    </location>
</feature>
<evidence type="ECO:0000313" key="3">
    <source>
        <dbReference type="Proteomes" id="UP000252189"/>
    </source>
</evidence>
<dbReference type="RefSeq" id="WP_114448250.1">
    <property type="nucleotide sequence ID" value="NZ_QPHM01000001.1"/>
</dbReference>
<reference evidence="2 3" key="1">
    <citation type="submission" date="2018-07" db="EMBL/GenBank/DDBJ databases">
        <title>Genome sequences of Haloplanus salinus JCM 18368T.</title>
        <authorList>
            <person name="Kim Y.B."/>
            <person name="Roh S.W."/>
        </authorList>
    </citation>
    <scope>NUCLEOTIDE SEQUENCE [LARGE SCALE GENOMIC DNA]</scope>
    <source>
        <strain evidence="2 3">JCM 18368</strain>
    </source>
</reference>
<organism evidence="2 3">
    <name type="scientific">Haloplanus salinus</name>
    <dbReference type="NCBI Taxonomy" id="1126245"/>
    <lineage>
        <taxon>Archaea</taxon>
        <taxon>Methanobacteriati</taxon>
        <taxon>Methanobacteriota</taxon>
        <taxon>Stenosarchaea group</taxon>
        <taxon>Halobacteria</taxon>
        <taxon>Halobacteriales</taxon>
        <taxon>Haloferacaceae</taxon>
        <taxon>Haloplanus</taxon>
    </lineage>
</organism>
<name>A0A368N905_9EURY</name>
<evidence type="ECO:0008006" key="4">
    <source>
        <dbReference type="Google" id="ProtNLM"/>
    </source>
</evidence>
<feature type="transmembrane region" description="Helical" evidence="1">
    <location>
        <begin position="82"/>
        <end position="102"/>
    </location>
</feature>
<protein>
    <recommendedName>
        <fullName evidence="4">Archaeal histidine kinase 4TM domain-containing protein</fullName>
    </recommendedName>
</protein>
<feature type="transmembrane region" description="Helical" evidence="1">
    <location>
        <begin position="46"/>
        <end position="70"/>
    </location>
</feature>
<dbReference type="AlphaFoldDB" id="A0A368N905"/>
<accession>A0A368N905</accession>
<sequence length="250" mass="26459">MCRARTAGERWSECRPERGTAVAAVGLVLAVGHLRSAIRLRAFPRLLAVEAIVPLVLALVVAGIGGLLREGRLGPAAFVDRVLGWTAVGTVALVVAVGWLFADAAVRGQSMPGAERTILNAATLGAVVGLVVGIYDARSRSQRRRAEQLTRLNDTLRIATQEMVDATERDELETVVCERLTDSGSYDGAWIGRYVPGDESVRFAVAGAAESVSATLTPRLGAPPAVRAGVVSVVERVATPLTVGRQWRVS</sequence>
<proteinExistence type="predicted"/>
<keyword evidence="1" id="KW-0472">Membrane</keyword>
<evidence type="ECO:0000256" key="1">
    <source>
        <dbReference type="SAM" id="Phobius"/>
    </source>
</evidence>
<evidence type="ECO:0000313" key="2">
    <source>
        <dbReference type="EMBL" id="RCU46696.1"/>
    </source>
</evidence>
<comment type="caution">
    <text evidence="2">The sequence shown here is derived from an EMBL/GenBank/DDBJ whole genome shotgun (WGS) entry which is preliminary data.</text>
</comment>
<keyword evidence="1" id="KW-1133">Transmembrane helix</keyword>
<dbReference type="EMBL" id="QPHM01000001">
    <property type="protein sequence ID" value="RCU46696.1"/>
    <property type="molecule type" value="Genomic_DNA"/>
</dbReference>
<dbReference type="Proteomes" id="UP000252189">
    <property type="component" value="Unassembled WGS sequence"/>
</dbReference>
<keyword evidence="1" id="KW-0812">Transmembrane</keyword>
<feature type="transmembrane region" description="Helical" evidence="1">
    <location>
        <begin position="117"/>
        <end position="135"/>
    </location>
</feature>
<gene>
    <name evidence="2" type="ORF">DU504_04895</name>
</gene>
<keyword evidence="3" id="KW-1185">Reference proteome</keyword>